<evidence type="ECO:0000256" key="2">
    <source>
        <dbReference type="SAM" id="Phobius"/>
    </source>
</evidence>
<feature type="transmembrane region" description="Helical" evidence="2">
    <location>
        <begin position="145"/>
        <end position="164"/>
    </location>
</feature>
<evidence type="ECO:0000256" key="1">
    <source>
        <dbReference type="SAM" id="MobiDB-lite"/>
    </source>
</evidence>
<dbReference type="InterPro" id="IPR002931">
    <property type="entry name" value="Transglutaminase-like"/>
</dbReference>
<dbReference type="Pfam" id="PF11992">
    <property type="entry name" value="TgpA_N"/>
    <property type="match status" value="1"/>
</dbReference>
<feature type="region of interest" description="Disordered" evidence="1">
    <location>
        <begin position="554"/>
        <end position="582"/>
    </location>
</feature>
<protein>
    <submittedName>
        <fullName evidence="5">Transglutaminase domain-containing protein</fullName>
    </submittedName>
</protein>
<dbReference type="Proteomes" id="UP000291838">
    <property type="component" value="Unassembled WGS sequence"/>
</dbReference>
<feature type="domain" description="Protein-glutamine gamma-glutamyltransferase TgpA N-terminal" evidence="4">
    <location>
        <begin position="44"/>
        <end position="383"/>
    </location>
</feature>
<name>A0A4Q2RSG5_9ACTN</name>
<proteinExistence type="predicted"/>
<feature type="transmembrane region" description="Helical" evidence="2">
    <location>
        <begin position="7"/>
        <end position="26"/>
    </location>
</feature>
<reference evidence="5 6" key="1">
    <citation type="submission" date="2019-01" db="EMBL/GenBank/DDBJ databases">
        <title>Novel species of Nocardioides.</title>
        <authorList>
            <person name="Liu Q."/>
            <person name="Xin Y.-H."/>
        </authorList>
    </citation>
    <scope>NUCLEOTIDE SEQUENCE [LARGE SCALE GENOMIC DNA]</scope>
    <source>
        <strain evidence="5 6">HLT3-15</strain>
    </source>
</reference>
<dbReference type="OrthoDB" id="3651060at2"/>
<sequence length="752" mass="80605">MTRRRGTFVDAVVVVGVMAAILSIFEDTFADRSYLTAGLVPVVLLVVLALLARRTAEGGWWYFLGALVLLAPVGAVAALRDPGPFLVPTLDSMTRVLVQSVHAPTTLVSTVPPVAPSGQALLVPFLIGFLATAAAAWLALGTTRALAPVVPLLLALGATIPLGVLVPTLLVPRGILVALTLLVWAAHRARRREAVVEGSRGSVAAAVTMAVTVASVSGLALLLVPDDDESDRVLLSGEGNSPLLSAAARSTMPFEPRRDDTRLLRVTGVPDGRRLRLAVLDRYDGDAWVPAEQSPGSGGYGTYKRIGEEVAALHPGPTIVVRVRFLPGWSSDWLPLLGELTRLDFAWNPGRTEVDDVRYNQATGTALVVGGIDPRDEYAFEAVPGKDTLPRRGATREPSDEQRQPEGAFLDSYLEPFDHDDLLPLEKVLLLARYLSLNGTVRRTEAFDQSADALGRRMLGLRRPSGSAFQYSALMALGASRLGVPARMVTGAEPGPGGRVDYADVTSWVELQMDDGTWRPLKLERYLGTYLPAEGDEQVDAPPPDTFVAEQLDNAAKGRDDDIRPPRGSRNPDGTVVDPPPSPGQVLTAVAVITTSVVVVALLLVPVVKVLRRRRRRSAGGWSGPYVNGWQEVLDAARDRGTPVPDTWSRVAQARQLGAGMDLARRADAAVFAPGPGTTEDAEDFWRSCEGVRRALLAEVTGRRRVWAQLTPASLLAGWARRRAIGPPVRAGHGGTEHPLPVQRRPVRAGDA</sequence>
<dbReference type="AlphaFoldDB" id="A0A4Q2RSG5"/>
<feature type="transmembrane region" description="Helical" evidence="2">
    <location>
        <begin position="586"/>
        <end position="608"/>
    </location>
</feature>
<gene>
    <name evidence="5" type="ORF">EUA06_11360</name>
</gene>
<feature type="compositionally biased region" description="Basic and acidic residues" evidence="1">
    <location>
        <begin position="388"/>
        <end position="404"/>
    </location>
</feature>
<dbReference type="EMBL" id="SDWS01000004">
    <property type="protein sequence ID" value="RYB90864.1"/>
    <property type="molecule type" value="Genomic_DNA"/>
</dbReference>
<keyword evidence="2" id="KW-1133">Transmembrane helix</keyword>
<evidence type="ECO:0000259" key="4">
    <source>
        <dbReference type="Pfam" id="PF11992"/>
    </source>
</evidence>
<keyword evidence="2" id="KW-0812">Transmembrane</keyword>
<evidence type="ECO:0000313" key="6">
    <source>
        <dbReference type="Proteomes" id="UP000291838"/>
    </source>
</evidence>
<feature type="compositionally biased region" description="Basic and acidic residues" evidence="1">
    <location>
        <begin position="556"/>
        <end position="565"/>
    </location>
</feature>
<feature type="region of interest" description="Disordered" evidence="1">
    <location>
        <begin position="383"/>
        <end position="406"/>
    </location>
</feature>
<feature type="region of interest" description="Disordered" evidence="1">
    <location>
        <begin position="728"/>
        <end position="752"/>
    </location>
</feature>
<dbReference type="RefSeq" id="WP_129475609.1">
    <property type="nucleotide sequence ID" value="NZ_SDWS01000004.1"/>
</dbReference>
<feature type="domain" description="Transglutaminase-like" evidence="3">
    <location>
        <begin position="424"/>
        <end position="521"/>
    </location>
</feature>
<dbReference type="InterPro" id="IPR021878">
    <property type="entry name" value="TgpA_N"/>
</dbReference>
<feature type="transmembrane region" description="Helical" evidence="2">
    <location>
        <begin position="121"/>
        <end position="140"/>
    </location>
</feature>
<comment type="caution">
    <text evidence="5">The sequence shown here is derived from an EMBL/GenBank/DDBJ whole genome shotgun (WGS) entry which is preliminary data.</text>
</comment>
<feature type="transmembrane region" description="Helical" evidence="2">
    <location>
        <begin position="59"/>
        <end position="79"/>
    </location>
</feature>
<feature type="transmembrane region" description="Helical" evidence="2">
    <location>
        <begin position="32"/>
        <end position="52"/>
    </location>
</feature>
<evidence type="ECO:0000259" key="3">
    <source>
        <dbReference type="Pfam" id="PF01841"/>
    </source>
</evidence>
<accession>A0A4Q2RSG5</accession>
<evidence type="ECO:0000313" key="5">
    <source>
        <dbReference type="EMBL" id="RYB90864.1"/>
    </source>
</evidence>
<dbReference type="Pfam" id="PF01841">
    <property type="entry name" value="Transglut_core"/>
    <property type="match status" value="1"/>
</dbReference>
<organism evidence="5 6">
    <name type="scientific">Nocardioides glacieisoli</name>
    <dbReference type="NCBI Taxonomy" id="1168730"/>
    <lineage>
        <taxon>Bacteria</taxon>
        <taxon>Bacillati</taxon>
        <taxon>Actinomycetota</taxon>
        <taxon>Actinomycetes</taxon>
        <taxon>Propionibacteriales</taxon>
        <taxon>Nocardioidaceae</taxon>
        <taxon>Nocardioides</taxon>
    </lineage>
</organism>
<keyword evidence="2" id="KW-0472">Membrane</keyword>
<keyword evidence="6" id="KW-1185">Reference proteome</keyword>